<feature type="non-terminal residue" evidence="3">
    <location>
        <position position="1"/>
    </location>
</feature>
<dbReference type="SUPFAM" id="SSF52266">
    <property type="entry name" value="SGNH hydrolase"/>
    <property type="match status" value="1"/>
</dbReference>
<feature type="domain" description="SGNH hydrolase-type esterase" evidence="2">
    <location>
        <begin position="376"/>
        <end position="544"/>
    </location>
</feature>
<feature type="compositionally biased region" description="Pro residues" evidence="1">
    <location>
        <begin position="90"/>
        <end position="118"/>
    </location>
</feature>
<protein>
    <recommendedName>
        <fullName evidence="2">SGNH hydrolase-type esterase domain-containing protein</fullName>
    </recommendedName>
</protein>
<dbReference type="InterPro" id="IPR036514">
    <property type="entry name" value="SGNH_hydro_sf"/>
</dbReference>
<sequence length="879" mass="91419">GRLEGHAAPHARSHGLSMCHWRFWPATWALPPRLLLACAALAACLQGGLRLLSSSRAPPRPALSEPALPPSAARGSGAPGAPSGTVTAAAPPPPSAPEPGAPPGPEARHAQPPPPPSAALPAAGGSRAPGAPLGPEGLAEGLPAAAAEVAVPAPPPPSAALPAAGGSRAPGAPLGPEGLAEGLPAAAAEVAVPAPPPPSAALPAAGGSRAPGAPLGPEGLADGLPAAAAEVAVPASPPSSAALPAAGGSRAPGAPLGPEGLADGLPAAAAEEVAVPAPPPSSAAPPGALSGPDAGRVQPPPAGAKPVEVSVAPGAPRSPDGQPREPPRLPYHADEGLLPLPDGVLDAALARTPGDRTGVREVLAKLQANGSVKVQVLGGSLTLGGQDCRQERLGATYLSRDCAWPARLQRRLRAGYPGAAVTVENRAIGGCGTACILPQLSLLEAGDYTAPDLFIIDLAVNDVRFAMDEAFAGSFEALIRMIGTFVDFGRILLLQTVPFHEASITWREDKDVMMRAFENQQQKYDKLARQYHIPIVSCFDATREFASMLNGTQEFWVPGRKWEHPQWKTHAYIADLIVHLLNSQVGPASRMAPAAREWHRPASLLGDAADASAFPLLHKETALVLGSLCQKPLSAHRAAADSGSRPRLTAGWSLREDRPGKPGWIAEASAPEFTIPIPLDEPPAKRSLRLKVGDNKTGIAGIVIEHVRGGIFDEWNRGNPLQHCEQGDIIVAINGVRSDPEKMLRGLQNKPVNITCRKNPRRKQPQSHWIEFPVSFGAAPILSVSVLRSYEGLGEADVQMNGSMYMLRGLWQLHESQTFAYSFIANHSYPHVHQTKETDCSGREGRKPCGFGISPYSTHNVSFRLATGPKFKIISVISC</sequence>
<feature type="compositionally biased region" description="Low complexity" evidence="1">
    <location>
        <begin position="284"/>
        <end position="295"/>
    </location>
</feature>
<evidence type="ECO:0000313" key="3">
    <source>
        <dbReference type="EMBL" id="CAK0876245.1"/>
    </source>
</evidence>
<evidence type="ECO:0000256" key="1">
    <source>
        <dbReference type="SAM" id="MobiDB-lite"/>
    </source>
</evidence>
<gene>
    <name evidence="3" type="ORF">PCOR1329_LOCUS60679</name>
</gene>
<dbReference type="Proteomes" id="UP001189429">
    <property type="component" value="Unassembled WGS sequence"/>
</dbReference>
<dbReference type="EMBL" id="CAUYUJ010017609">
    <property type="protein sequence ID" value="CAK0876245.1"/>
    <property type="molecule type" value="Genomic_DNA"/>
</dbReference>
<feature type="compositionally biased region" description="Low complexity" evidence="1">
    <location>
        <begin position="119"/>
        <end position="139"/>
    </location>
</feature>
<feature type="compositionally biased region" description="Low complexity" evidence="1">
    <location>
        <begin position="160"/>
        <end position="192"/>
    </location>
</feature>
<feature type="region of interest" description="Disordered" evidence="1">
    <location>
        <begin position="55"/>
        <end position="139"/>
    </location>
</feature>
<feature type="region of interest" description="Disordered" evidence="1">
    <location>
        <begin position="153"/>
        <end position="330"/>
    </location>
</feature>
<dbReference type="CDD" id="cd00229">
    <property type="entry name" value="SGNH_hydrolase"/>
    <property type="match status" value="1"/>
</dbReference>
<evidence type="ECO:0000313" key="4">
    <source>
        <dbReference type="Proteomes" id="UP001189429"/>
    </source>
</evidence>
<dbReference type="PANTHER" id="PTHR34407">
    <property type="entry name" value="EXPRESSED PROTEIN"/>
    <property type="match status" value="1"/>
</dbReference>
<dbReference type="InterPro" id="IPR013830">
    <property type="entry name" value="SGNH_hydro"/>
</dbReference>
<feature type="compositionally biased region" description="Low complexity" evidence="1">
    <location>
        <begin position="201"/>
        <end position="275"/>
    </location>
</feature>
<feature type="compositionally biased region" description="Low complexity" evidence="1">
    <location>
        <begin position="55"/>
        <end position="89"/>
    </location>
</feature>
<name>A0ABN9VS51_9DINO</name>
<dbReference type="Gene3D" id="3.40.50.1110">
    <property type="entry name" value="SGNH hydrolase"/>
    <property type="match status" value="1"/>
</dbReference>
<dbReference type="PANTHER" id="PTHR34407:SF1">
    <property type="entry name" value="SGNH HYDROLASE-TYPE ESTERASE DOMAIN-CONTAINING PROTEIN"/>
    <property type="match status" value="1"/>
</dbReference>
<organism evidence="3 4">
    <name type="scientific">Prorocentrum cordatum</name>
    <dbReference type="NCBI Taxonomy" id="2364126"/>
    <lineage>
        <taxon>Eukaryota</taxon>
        <taxon>Sar</taxon>
        <taxon>Alveolata</taxon>
        <taxon>Dinophyceae</taxon>
        <taxon>Prorocentrales</taxon>
        <taxon>Prorocentraceae</taxon>
        <taxon>Prorocentrum</taxon>
    </lineage>
</organism>
<proteinExistence type="predicted"/>
<evidence type="ECO:0000259" key="2">
    <source>
        <dbReference type="Pfam" id="PF13472"/>
    </source>
</evidence>
<keyword evidence="4" id="KW-1185">Reference proteome</keyword>
<comment type="caution">
    <text evidence="3">The sequence shown here is derived from an EMBL/GenBank/DDBJ whole genome shotgun (WGS) entry which is preliminary data.</text>
</comment>
<reference evidence="3" key="1">
    <citation type="submission" date="2023-10" db="EMBL/GenBank/DDBJ databases">
        <authorList>
            <person name="Chen Y."/>
            <person name="Shah S."/>
            <person name="Dougan E. K."/>
            <person name="Thang M."/>
            <person name="Chan C."/>
        </authorList>
    </citation>
    <scope>NUCLEOTIDE SEQUENCE [LARGE SCALE GENOMIC DNA]</scope>
</reference>
<dbReference type="Pfam" id="PF13472">
    <property type="entry name" value="Lipase_GDSL_2"/>
    <property type="match status" value="1"/>
</dbReference>
<accession>A0ABN9VS51</accession>